<feature type="compositionally biased region" description="Polar residues" evidence="1">
    <location>
        <begin position="220"/>
        <end position="234"/>
    </location>
</feature>
<gene>
    <name evidence="6" type="ORF">BYL167_LOCUS15336</name>
    <name evidence="2" type="ORF">CJN711_LOCUS10249</name>
    <name evidence="3" type="ORF">MBJ925_LOCUS21749</name>
    <name evidence="5" type="ORF">UXM345_LOCUS17521</name>
    <name evidence="4" type="ORF">XDN619_LOCUS31644</name>
</gene>
<evidence type="ECO:0000313" key="4">
    <source>
        <dbReference type="EMBL" id="CAF2179217.1"/>
    </source>
</evidence>
<feature type="region of interest" description="Disordered" evidence="1">
    <location>
        <begin position="209"/>
        <end position="239"/>
    </location>
</feature>
<dbReference type="EMBL" id="CAJNRE010011038">
    <property type="protein sequence ID" value="CAF2097977.1"/>
    <property type="molecule type" value="Genomic_DNA"/>
</dbReference>
<proteinExistence type="predicted"/>
<evidence type="ECO:0000313" key="3">
    <source>
        <dbReference type="EMBL" id="CAF2097977.1"/>
    </source>
</evidence>
<dbReference type="EMBL" id="CAJOBH010005639">
    <property type="protein sequence ID" value="CAF4031083.1"/>
    <property type="molecule type" value="Genomic_DNA"/>
</dbReference>
<sequence length="387" mass="44095">MSSNRISVGTNDYASLSNTDRLALSRAQHRQLRDNRPKSVSDDETDAVLDWSDSDRECCPLSDFETTSNNDETECNEGIYDKQFHEDNNRNELSQDTCPSTIPSFTRNQINVTETPYSMIDDSTTSTRISFTSEIGKTTTQFIKNTPVNAAQLRKQLQPPLLPARRIQKEQVSPCCLSTTSVINSQLSYTYRNRKTISRNSTRLYLHRENTSNTTSSNNPLTKDSTVSSTYSFQSHDDTHNQRHIISPNFSQASVPRAYEIKKVFVDDYDYGRLTDISSIRPSRPLSRQKWGTIVHPPFPLGYQHVPPEKITRTVERLANSARCRDRHTGIEAPSKRYLSTEQTEALISRLSKVKTIRSPDQCWPIQRQSRTAKTLNNNWKGFGISA</sequence>
<dbReference type="AlphaFoldDB" id="A0A816TGP5"/>
<evidence type="ECO:0000313" key="7">
    <source>
        <dbReference type="Proteomes" id="UP000663824"/>
    </source>
</evidence>
<reference evidence="3" key="1">
    <citation type="submission" date="2021-02" db="EMBL/GenBank/DDBJ databases">
        <authorList>
            <person name="Nowell W R."/>
        </authorList>
    </citation>
    <scope>NUCLEOTIDE SEQUENCE</scope>
</reference>
<evidence type="ECO:0000313" key="2">
    <source>
        <dbReference type="EMBL" id="CAF1165838.1"/>
    </source>
</evidence>
<name>A0A816TGP5_9BILA</name>
<dbReference type="Proteomes" id="UP000663842">
    <property type="component" value="Unassembled WGS sequence"/>
</dbReference>
<evidence type="ECO:0000256" key="1">
    <source>
        <dbReference type="SAM" id="MobiDB-lite"/>
    </source>
</evidence>
<organism evidence="3 7">
    <name type="scientific">Rotaria magnacalcarata</name>
    <dbReference type="NCBI Taxonomy" id="392030"/>
    <lineage>
        <taxon>Eukaryota</taxon>
        <taxon>Metazoa</taxon>
        <taxon>Spiralia</taxon>
        <taxon>Gnathifera</taxon>
        <taxon>Rotifera</taxon>
        <taxon>Eurotatoria</taxon>
        <taxon>Bdelloidea</taxon>
        <taxon>Philodinida</taxon>
        <taxon>Philodinidae</taxon>
        <taxon>Rotaria</taxon>
    </lineage>
</organism>
<dbReference type="Proteomes" id="UP000663887">
    <property type="component" value="Unassembled WGS sequence"/>
</dbReference>
<evidence type="ECO:0000313" key="6">
    <source>
        <dbReference type="EMBL" id="CAF4031083.1"/>
    </source>
</evidence>
<evidence type="ECO:0000313" key="5">
    <source>
        <dbReference type="EMBL" id="CAF4023474.1"/>
    </source>
</evidence>
<protein>
    <submittedName>
        <fullName evidence="3">Uncharacterized protein</fullName>
    </submittedName>
</protein>
<dbReference type="EMBL" id="CAJNRG010015705">
    <property type="protein sequence ID" value="CAF2179217.1"/>
    <property type="molecule type" value="Genomic_DNA"/>
</dbReference>
<accession>A0A816TGP5</accession>
<dbReference type="EMBL" id="CAJOBF010002284">
    <property type="protein sequence ID" value="CAF4023474.1"/>
    <property type="molecule type" value="Genomic_DNA"/>
</dbReference>
<feature type="region of interest" description="Disordered" evidence="1">
    <location>
        <begin position="26"/>
        <end position="47"/>
    </location>
</feature>
<dbReference type="Proteomes" id="UP000663824">
    <property type="component" value="Unassembled WGS sequence"/>
</dbReference>
<comment type="caution">
    <text evidence="3">The sequence shown here is derived from an EMBL/GenBank/DDBJ whole genome shotgun (WGS) entry which is preliminary data.</text>
</comment>
<dbReference type="Proteomes" id="UP000663855">
    <property type="component" value="Unassembled WGS sequence"/>
</dbReference>
<feature type="compositionally biased region" description="Basic and acidic residues" evidence="1">
    <location>
        <begin position="31"/>
        <end position="41"/>
    </location>
</feature>
<dbReference type="EMBL" id="CAJNOV010004195">
    <property type="protein sequence ID" value="CAF1165838.1"/>
    <property type="molecule type" value="Genomic_DNA"/>
</dbReference>
<dbReference type="Proteomes" id="UP000681967">
    <property type="component" value="Unassembled WGS sequence"/>
</dbReference>